<accession>A0AAD9Y7K1</accession>
<dbReference type="InterPro" id="IPR013154">
    <property type="entry name" value="ADH-like_N"/>
</dbReference>
<dbReference type="Gene3D" id="3.90.180.10">
    <property type="entry name" value="Medium-chain alcohol dehydrogenases, catalytic domain"/>
    <property type="match status" value="1"/>
</dbReference>
<sequence length="163" mass="18263">MTNEQVPKTMKALQLIKYNEDYKMATVPVPQAGEGDLLVKIAASSFCHTDLQVQQGVYESKCPMIPSHEPVGTIVALGTNIDTKWKVGQRVGILNFRHPCRQCDKCRWHMEAYGQPDARFCENKNMAGITHDGGFAEYLTTDASTTVLLPENLNNIRKQLPRV</sequence>
<keyword evidence="2" id="KW-0479">Metal-binding</keyword>
<reference evidence="6" key="1">
    <citation type="submission" date="2023-02" db="EMBL/GenBank/DDBJ databases">
        <title>Colletotrichum kahawae CIFC_Que2 genome sequencing and assembly.</title>
        <authorList>
            <person name="Baroncelli R."/>
        </authorList>
    </citation>
    <scope>NUCLEOTIDE SEQUENCE</scope>
    <source>
        <strain evidence="6">CIFC_Que2</strain>
    </source>
</reference>
<dbReference type="PANTHER" id="PTHR42940:SF8">
    <property type="entry name" value="VACUOLAR PROTEIN SORTING-ASSOCIATED PROTEIN 11"/>
    <property type="match status" value="1"/>
</dbReference>
<keyword evidence="4" id="KW-0560">Oxidoreductase</keyword>
<organism evidence="6 7">
    <name type="scientific">Colletotrichum kahawae</name>
    <name type="common">Coffee berry disease fungus</name>
    <dbReference type="NCBI Taxonomy" id="34407"/>
    <lineage>
        <taxon>Eukaryota</taxon>
        <taxon>Fungi</taxon>
        <taxon>Dikarya</taxon>
        <taxon>Ascomycota</taxon>
        <taxon>Pezizomycotina</taxon>
        <taxon>Sordariomycetes</taxon>
        <taxon>Hypocreomycetidae</taxon>
        <taxon>Glomerellales</taxon>
        <taxon>Glomerellaceae</taxon>
        <taxon>Colletotrichum</taxon>
        <taxon>Colletotrichum gloeosporioides species complex</taxon>
    </lineage>
</organism>
<dbReference type="Pfam" id="PF08240">
    <property type="entry name" value="ADH_N"/>
    <property type="match status" value="1"/>
</dbReference>
<evidence type="ECO:0000259" key="5">
    <source>
        <dbReference type="Pfam" id="PF08240"/>
    </source>
</evidence>
<dbReference type="EMBL" id="VYYT01000284">
    <property type="protein sequence ID" value="KAK2748183.1"/>
    <property type="molecule type" value="Genomic_DNA"/>
</dbReference>
<evidence type="ECO:0000256" key="3">
    <source>
        <dbReference type="ARBA" id="ARBA00022833"/>
    </source>
</evidence>
<name>A0AAD9Y7K1_COLKA</name>
<keyword evidence="7" id="KW-1185">Reference proteome</keyword>
<evidence type="ECO:0000256" key="4">
    <source>
        <dbReference type="ARBA" id="ARBA00023002"/>
    </source>
</evidence>
<evidence type="ECO:0000256" key="2">
    <source>
        <dbReference type="ARBA" id="ARBA00022723"/>
    </source>
</evidence>
<evidence type="ECO:0000313" key="7">
    <source>
        <dbReference type="Proteomes" id="UP001281614"/>
    </source>
</evidence>
<dbReference type="AlphaFoldDB" id="A0AAD9Y7K1"/>
<evidence type="ECO:0000313" key="6">
    <source>
        <dbReference type="EMBL" id="KAK2748183.1"/>
    </source>
</evidence>
<comment type="caution">
    <text evidence="6">The sequence shown here is derived from an EMBL/GenBank/DDBJ whole genome shotgun (WGS) entry which is preliminary data.</text>
</comment>
<protein>
    <submittedName>
        <fullName evidence="6">Alcohol dehydrogenase GroES-like domain-containing protein</fullName>
    </submittedName>
</protein>
<dbReference type="SUPFAM" id="SSF50129">
    <property type="entry name" value="GroES-like"/>
    <property type="match status" value="1"/>
</dbReference>
<feature type="domain" description="Alcohol dehydrogenase-like N-terminal" evidence="5">
    <location>
        <begin position="33"/>
        <end position="151"/>
    </location>
</feature>
<proteinExistence type="predicted"/>
<keyword evidence="3" id="KW-0862">Zinc</keyword>
<dbReference type="GO" id="GO:0046872">
    <property type="term" value="F:metal ion binding"/>
    <property type="evidence" value="ECO:0007669"/>
    <property type="project" value="UniProtKB-KW"/>
</dbReference>
<gene>
    <name evidence="6" type="ORF">CKAH01_18101</name>
</gene>
<evidence type="ECO:0000256" key="1">
    <source>
        <dbReference type="ARBA" id="ARBA00001947"/>
    </source>
</evidence>
<dbReference type="GO" id="GO:0016491">
    <property type="term" value="F:oxidoreductase activity"/>
    <property type="evidence" value="ECO:0007669"/>
    <property type="project" value="UniProtKB-KW"/>
</dbReference>
<dbReference type="InterPro" id="IPR011032">
    <property type="entry name" value="GroES-like_sf"/>
</dbReference>
<dbReference type="Proteomes" id="UP001281614">
    <property type="component" value="Unassembled WGS sequence"/>
</dbReference>
<dbReference type="PANTHER" id="PTHR42940">
    <property type="entry name" value="ALCOHOL DEHYDROGENASE 1-RELATED"/>
    <property type="match status" value="1"/>
</dbReference>
<comment type="cofactor">
    <cofactor evidence="1">
        <name>Zn(2+)</name>
        <dbReference type="ChEBI" id="CHEBI:29105"/>
    </cofactor>
</comment>